<dbReference type="EC" id="2.7.13.3" evidence="3"/>
<feature type="domain" description="Histidine kinase" evidence="11">
    <location>
        <begin position="246"/>
        <end position="447"/>
    </location>
</feature>
<dbReference type="Gene3D" id="3.30.565.10">
    <property type="entry name" value="Histidine kinase-like ATPase, C-terminal domain"/>
    <property type="match status" value="1"/>
</dbReference>
<evidence type="ECO:0000256" key="10">
    <source>
        <dbReference type="SAM" id="Phobius"/>
    </source>
</evidence>
<dbReference type="Gene3D" id="1.10.287.130">
    <property type="match status" value="1"/>
</dbReference>
<evidence type="ECO:0000256" key="1">
    <source>
        <dbReference type="ARBA" id="ARBA00000085"/>
    </source>
</evidence>
<dbReference type="Proteomes" id="UP001164935">
    <property type="component" value="Chromosome"/>
</dbReference>
<dbReference type="InterPro" id="IPR036097">
    <property type="entry name" value="HisK_dim/P_sf"/>
</dbReference>
<dbReference type="RefSeq" id="WP_264017464.1">
    <property type="nucleotide sequence ID" value="NZ_CP096973.1"/>
</dbReference>
<organism evidence="12 13">
    <name type="scientific">Halomonas qinghailakensis</name>
    <dbReference type="NCBI Taxonomy" id="2937790"/>
    <lineage>
        <taxon>Bacteria</taxon>
        <taxon>Pseudomonadati</taxon>
        <taxon>Pseudomonadota</taxon>
        <taxon>Gammaproteobacteria</taxon>
        <taxon>Oceanospirillales</taxon>
        <taxon>Halomonadaceae</taxon>
        <taxon>Halomonas</taxon>
    </lineage>
</organism>
<keyword evidence="5" id="KW-0808">Transferase</keyword>
<dbReference type="InterPro" id="IPR005467">
    <property type="entry name" value="His_kinase_dom"/>
</dbReference>
<dbReference type="AlphaFoldDB" id="A0AA46TMJ0"/>
<dbReference type="InterPro" id="IPR003594">
    <property type="entry name" value="HATPase_dom"/>
</dbReference>
<evidence type="ECO:0000256" key="3">
    <source>
        <dbReference type="ARBA" id="ARBA00012438"/>
    </source>
</evidence>
<evidence type="ECO:0000256" key="4">
    <source>
        <dbReference type="ARBA" id="ARBA00022553"/>
    </source>
</evidence>
<name>A0AA46TMJ0_9GAMM</name>
<dbReference type="PANTHER" id="PTHR45436:SF5">
    <property type="entry name" value="SENSOR HISTIDINE KINASE TRCS"/>
    <property type="match status" value="1"/>
</dbReference>
<comment type="catalytic activity">
    <reaction evidence="1">
        <text>ATP + protein L-histidine = ADP + protein N-phospho-L-histidine.</text>
        <dbReference type="EC" id="2.7.13.3"/>
    </reaction>
</comment>
<dbReference type="PROSITE" id="PS50109">
    <property type="entry name" value="HIS_KIN"/>
    <property type="match status" value="1"/>
</dbReference>
<dbReference type="InterPro" id="IPR036890">
    <property type="entry name" value="HATPase_C_sf"/>
</dbReference>
<evidence type="ECO:0000256" key="8">
    <source>
        <dbReference type="ARBA" id="ARBA00022989"/>
    </source>
</evidence>
<keyword evidence="4" id="KW-0597">Phosphoprotein</keyword>
<accession>A0AA46TMJ0</accession>
<dbReference type="InterPro" id="IPR004358">
    <property type="entry name" value="Sig_transdc_His_kin-like_C"/>
</dbReference>
<evidence type="ECO:0000313" key="13">
    <source>
        <dbReference type="Proteomes" id="UP001164935"/>
    </source>
</evidence>
<dbReference type="EMBL" id="CP096973">
    <property type="protein sequence ID" value="UYO73110.1"/>
    <property type="molecule type" value="Genomic_DNA"/>
</dbReference>
<evidence type="ECO:0000256" key="5">
    <source>
        <dbReference type="ARBA" id="ARBA00022679"/>
    </source>
</evidence>
<dbReference type="GO" id="GO:0000155">
    <property type="term" value="F:phosphorelay sensor kinase activity"/>
    <property type="evidence" value="ECO:0007669"/>
    <property type="project" value="InterPro"/>
</dbReference>
<dbReference type="PANTHER" id="PTHR45436">
    <property type="entry name" value="SENSOR HISTIDINE KINASE YKOH"/>
    <property type="match status" value="1"/>
</dbReference>
<keyword evidence="7 12" id="KW-0418">Kinase</keyword>
<keyword evidence="13" id="KW-1185">Reference proteome</keyword>
<sequence length="451" mass="49556">MSSRQPTLAKNLTYRLTWILLFAIVINVIVVGIYYSSDRESLEREAIEKQLSLLTKAFDDTDLNIRSQAKTLFRSHPQGYAFALLDHQGNLLDAENEALIPQQALHTDLFAQHWQTRLTTPEGVTLLMSQPVELPSGTARLIFAMHNDPGHLILRALASEFLTHIWIPILPVAVMMIGANHFMIRRGLRPVRHAANWARTIQPGIPAPPIEEENLPAEIDDLVHSTQRTLERLNIALLAEQRRGAEIAHALRTPIAVLTARLALLPAGDNTEKLCTDLASLARTVHQVLACSKADALDISSESRCELNQIATRITANLAPFAYERGVTLSLRPHTNPVIVRATQEGVELALVNLVENAVLHSGTQIIEITVGPGATLSVRDEGRGIPTESFHHVFDAFWRGEEAAEGGSGLGLAIVQRLQLAQKGSVTLSTSPKGGAEFTLFYSTENDARK</sequence>
<evidence type="ECO:0000256" key="9">
    <source>
        <dbReference type="ARBA" id="ARBA00023136"/>
    </source>
</evidence>
<comment type="subcellular location">
    <subcellularLocation>
        <location evidence="2">Membrane</location>
    </subcellularLocation>
</comment>
<feature type="transmembrane region" description="Helical" evidence="10">
    <location>
        <begin position="12"/>
        <end position="35"/>
    </location>
</feature>
<evidence type="ECO:0000256" key="2">
    <source>
        <dbReference type="ARBA" id="ARBA00004370"/>
    </source>
</evidence>
<dbReference type="SUPFAM" id="SSF55874">
    <property type="entry name" value="ATPase domain of HSP90 chaperone/DNA topoisomerase II/histidine kinase"/>
    <property type="match status" value="1"/>
</dbReference>
<keyword evidence="9 10" id="KW-0472">Membrane</keyword>
<dbReference type="SUPFAM" id="SSF47384">
    <property type="entry name" value="Homodimeric domain of signal transducing histidine kinase"/>
    <property type="match status" value="1"/>
</dbReference>
<evidence type="ECO:0000256" key="6">
    <source>
        <dbReference type="ARBA" id="ARBA00022692"/>
    </source>
</evidence>
<reference evidence="12" key="1">
    <citation type="submission" date="2022-05" db="EMBL/GenBank/DDBJ databases">
        <title>Complete sequence of a novel PHA-producing Halomonas strain.</title>
        <authorList>
            <person name="Zheng Z."/>
        </authorList>
    </citation>
    <scope>NUCLEOTIDE SEQUENCE</scope>
    <source>
        <strain evidence="12">ZZQ-149</strain>
    </source>
</reference>
<proteinExistence type="predicted"/>
<keyword evidence="6 10" id="KW-0812">Transmembrane</keyword>
<dbReference type="Pfam" id="PF02518">
    <property type="entry name" value="HATPase_c"/>
    <property type="match status" value="1"/>
</dbReference>
<dbReference type="InterPro" id="IPR050428">
    <property type="entry name" value="TCS_sensor_his_kinase"/>
</dbReference>
<protein>
    <recommendedName>
        <fullName evidence="3">histidine kinase</fullName>
        <ecNumber evidence="3">2.7.13.3</ecNumber>
    </recommendedName>
</protein>
<feature type="transmembrane region" description="Helical" evidence="10">
    <location>
        <begin position="165"/>
        <end position="184"/>
    </location>
</feature>
<dbReference type="GO" id="GO:0005886">
    <property type="term" value="C:plasma membrane"/>
    <property type="evidence" value="ECO:0007669"/>
    <property type="project" value="TreeGrafter"/>
</dbReference>
<evidence type="ECO:0000259" key="11">
    <source>
        <dbReference type="PROSITE" id="PS50109"/>
    </source>
</evidence>
<dbReference type="SMART" id="SM00387">
    <property type="entry name" value="HATPase_c"/>
    <property type="match status" value="1"/>
</dbReference>
<evidence type="ECO:0000256" key="7">
    <source>
        <dbReference type="ARBA" id="ARBA00022777"/>
    </source>
</evidence>
<gene>
    <name evidence="12" type="ORF">M0220_09365</name>
</gene>
<dbReference type="PRINTS" id="PR00344">
    <property type="entry name" value="BCTRLSENSOR"/>
</dbReference>
<keyword evidence="8 10" id="KW-1133">Transmembrane helix</keyword>
<dbReference type="KEGG" id="hqn:M0220_09365"/>
<evidence type="ECO:0000313" key="12">
    <source>
        <dbReference type="EMBL" id="UYO73110.1"/>
    </source>
</evidence>